<feature type="compositionally biased region" description="Polar residues" evidence="1">
    <location>
        <begin position="490"/>
        <end position="505"/>
    </location>
</feature>
<feature type="region of interest" description="Disordered" evidence="1">
    <location>
        <begin position="847"/>
        <end position="889"/>
    </location>
</feature>
<sequence length="964" mass="97611">MKPEFALILSHDGIGLLHRTRAGWARLGEVSPDSETLDADLAALRRQAQSLAPHGMTTKVVIPASQILYTAIYAPGSTPAQRHKQIEAALDGVTPYPVSELVYDFSGSGQTVQVAVVARETLAEAEAFAQSHGLNPVSFVTIPIPGDFTGEPWFGTAKGAAAHLPEGAQVERDDTPIADIAAAPETLTESAAPNDASAEPPASDTGIKPPAQTEETEADPAQDLHANAGVAAAEGPVPASATPVIAEAEAEAEAEEALARPTAPVEPQIPAATSTQASEPEETVSPEDLADLAALDAAPDEGSKLKEPAPAPPETAAPPNTKTPSSAGPQTADPFSSARLLTQDATAASTPKLGGVARTSSAQGERHKSLTGHAAITAPGLDLPEPTPPADQKKDRKRKLGRAARKGLSGTAALGAAALSARAKAKAKPQPATKPTTTHGPAPSAETTVFGARKGSDRLGKPRYLGALMVGALVLFLAIVGLWTSFLSSTETPAPQDTLASSDTATAEPPADTMAALDPAPSAQPDASAEATAEPAPEASPVPSVTPEAAQPDANVATAEPETAQPDSAPSDTAQANTAQSDTAQADTAQTDTAASAPEQSTVTADAAPQAATPSPGEMPPFTAKPLPPPNVAPPETEAAPVAPTKDGVTMPGGFTLYAGKPPIASRARPQSVSQAYAATLPPAPLRPEDTLNALPALAPFQPTPRPQTLAAPDQTAAQTPAASPLPAQNDPSLADARPVLRPAAISSKAQETPTQTAPSSADDAAVATPLPQDPQLAGLSPKARPSSVADAAQAAKAAAEAAAAEEAKRFATATPLAVEASARPPEKPRDFSRSVEAALAAAIATPQAPAQTAAAAPTPAPAAQAPDLDEPEPTQPAPRLPTSASVAKRATEQGAINLRQMNLIGLYGSSASRRALIRLKTGRFVKVGVGDRLDGGTVLAIGSNQLTYQKGSRAYTLKMLQGG</sequence>
<feature type="compositionally biased region" description="Basic and acidic residues" evidence="1">
    <location>
        <begin position="825"/>
        <end position="834"/>
    </location>
</feature>
<evidence type="ECO:0000313" key="3">
    <source>
        <dbReference type="Proteomes" id="UP000027725"/>
    </source>
</evidence>
<dbReference type="STRING" id="1185766.SAMN05216224_101563"/>
<dbReference type="eggNOG" id="ENOG502Z7MY">
    <property type="taxonomic scope" value="Bacteria"/>
</dbReference>
<feature type="compositionally biased region" description="Acidic residues" evidence="1">
    <location>
        <begin position="279"/>
        <end position="290"/>
    </location>
</feature>
<feature type="compositionally biased region" description="Basic residues" evidence="1">
    <location>
        <begin position="395"/>
        <end position="405"/>
    </location>
</feature>
<reference evidence="2 3" key="1">
    <citation type="submission" date="2014-03" db="EMBL/GenBank/DDBJ databases">
        <title>The draft genome sequence of Thioclava dalianensis DLFJ1-1.</title>
        <authorList>
            <person name="Lai Q."/>
            <person name="Shao Z."/>
        </authorList>
    </citation>
    <scope>NUCLEOTIDE SEQUENCE [LARGE SCALE GENOMIC DNA]</scope>
    <source>
        <strain evidence="2 3">DLFJ1-1</strain>
    </source>
</reference>
<dbReference type="SUPFAM" id="SSF53067">
    <property type="entry name" value="Actin-like ATPase domain"/>
    <property type="match status" value="1"/>
</dbReference>
<proteinExistence type="predicted"/>
<organism evidence="2 3">
    <name type="scientific">Thioclava dalianensis</name>
    <dbReference type="NCBI Taxonomy" id="1185766"/>
    <lineage>
        <taxon>Bacteria</taxon>
        <taxon>Pseudomonadati</taxon>
        <taxon>Pseudomonadota</taxon>
        <taxon>Alphaproteobacteria</taxon>
        <taxon>Rhodobacterales</taxon>
        <taxon>Paracoccaceae</taxon>
        <taxon>Thioclava</taxon>
    </lineage>
</organism>
<feature type="compositionally biased region" description="Low complexity" evidence="1">
    <location>
        <begin position="572"/>
        <end position="597"/>
    </location>
</feature>
<accession>A0A074U394</accession>
<feature type="compositionally biased region" description="Polar residues" evidence="1">
    <location>
        <begin position="339"/>
        <end position="349"/>
    </location>
</feature>
<feature type="compositionally biased region" description="Low complexity" evidence="1">
    <location>
        <begin position="707"/>
        <end position="729"/>
    </location>
</feature>
<feature type="region of interest" description="Disordered" evidence="1">
    <location>
        <begin position="186"/>
        <end position="219"/>
    </location>
</feature>
<comment type="caution">
    <text evidence="2">The sequence shown here is derived from an EMBL/GenBank/DDBJ whole genome shotgun (WGS) entry which is preliminary data.</text>
</comment>
<dbReference type="Proteomes" id="UP000027725">
    <property type="component" value="Unassembled WGS sequence"/>
</dbReference>
<feature type="region of interest" description="Disordered" evidence="1">
    <location>
        <begin position="248"/>
        <end position="457"/>
    </location>
</feature>
<evidence type="ECO:0000313" key="2">
    <source>
        <dbReference type="EMBL" id="KEP69132.1"/>
    </source>
</evidence>
<dbReference type="AlphaFoldDB" id="A0A074U394"/>
<feature type="compositionally biased region" description="Polar residues" evidence="1">
    <location>
        <begin position="748"/>
        <end position="760"/>
    </location>
</feature>
<name>A0A074U394_9RHOB</name>
<evidence type="ECO:0008006" key="4">
    <source>
        <dbReference type="Google" id="ProtNLM"/>
    </source>
</evidence>
<feature type="compositionally biased region" description="Low complexity" evidence="1">
    <location>
        <begin position="790"/>
        <end position="805"/>
    </location>
</feature>
<keyword evidence="3" id="KW-1185">Reference proteome</keyword>
<feature type="region of interest" description="Disordered" evidence="1">
    <location>
        <begin position="490"/>
        <end position="834"/>
    </location>
</feature>
<feature type="compositionally biased region" description="Low complexity" evidence="1">
    <location>
        <begin position="406"/>
        <end position="438"/>
    </location>
</feature>
<gene>
    <name evidence="2" type="ORF">DL1_05705</name>
</gene>
<dbReference type="EMBL" id="JHEH01000018">
    <property type="protein sequence ID" value="KEP69132.1"/>
    <property type="molecule type" value="Genomic_DNA"/>
</dbReference>
<feature type="compositionally biased region" description="Low complexity" evidence="1">
    <location>
        <begin position="515"/>
        <end position="548"/>
    </location>
</feature>
<feature type="compositionally biased region" description="Low complexity" evidence="1">
    <location>
        <begin position="634"/>
        <end position="646"/>
    </location>
</feature>
<dbReference type="Gene3D" id="3.30.420.380">
    <property type="match status" value="1"/>
</dbReference>
<dbReference type="RefSeq" id="WP_038067348.1">
    <property type="nucleotide sequence ID" value="NZ_JHEH01000018.1"/>
</dbReference>
<protein>
    <recommendedName>
        <fullName evidence="4">Translation initiation factor 2</fullName>
    </recommendedName>
</protein>
<feature type="compositionally biased region" description="Low complexity" evidence="1">
    <location>
        <begin position="847"/>
        <end position="867"/>
    </location>
</feature>
<evidence type="ECO:0000256" key="1">
    <source>
        <dbReference type="SAM" id="MobiDB-lite"/>
    </source>
</evidence>
<dbReference type="InterPro" id="IPR043129">
    <property type="entry name" value="ATPase_NBD"/>
</dbReference>